<feature type="non-terminal residue" evidence="2">
    <location>
        <position position="266"/>
    </location>
</feature>
<reference evidence="2" key="1">
    <citation type="submission" date="2021-06" db="EMBL/GenBank/DDBJ databases">
        <authorList>
            <person name="Kallberg Y."/>
            <person name="Tangrot J."/>
            <person name="Rosling A."/>
        </authorList>
    </citation>
    <scope>NUCLEOTIDE SEQUENCE</scope>
    <source>
        <strain evidence="2">MA453B</strain>
    </source>
</reference>
<dbReference type="OrthoDB" id="2339353at2759"/>
<keyword evidence="1" id="KW-0472">Membrane</keyword>
<feature type="transmembrane region" description="Helical" evidence="1">
    <location>
        <begin position="6"/>
        <end position="25"/>
    </location>
</feature>
<dbReference type="EMBL" id="CAJVPY010015681">
    <property type="protein sequence ID" value="CAG8753060.1"/>
    <property type="molecule type" value="Genomic_DNA"/>
</dbReference>
<dbReference type="Proteomes" id="UP000789405">
    <property type="component" value="Unassembled WGS sequence"/>
</dbReference>
<keyword evidence="3" id="KW-1185">Reference proteome</keyword>
<evidence type="ECO:0000313" key="2">
    <source>
        <dbReference type="EMBL" id="CAG8753060.1"/>
    </source>
</evidence>
<protein>
    <submittedName>
        <fullName evidence="2">20045_t:CDS:1</fullName>
    </submittedName>
</protein>
<comment type="caution">
    <text evidence="2">The sequence shown here is derived from an EMBL/GenBank/DDBJ whole genome shotgun (WGS) entry which is preliminary data.</text>
</comment>
<dbReference type="AlphaFoldDB" id="A0A9N9IVV9"/>
<organism evidence="2 3">
    <name type="scientific">Dentiscutata erythropus</name>
    <dbReference type="NCBI Taxonomy" id="1348616"/>
    <lineage>
        <taxon>Eukaryota</taxon>
        <taxon>Fungi</taxon>
        <taxon>Fungi incertae sedis</taxon>
        <taxon>Mucoromycota</taxon>
        <taxon>Glomeromycotina</taxon>
        <taxon>Glomeromycetes</taxon>
        <taxon>Diversisporales</taxon>
        <taxon>Gigasporaceae</taxon>
        <taxon>Dentiscutata</taxon>
    </lineage>
</organism>
<proteinExistence type="predicted"/>
<gene>
    <name evidence="2" type="ORF">DERYTH_LOCUS17079</name>
</gene>
<evidence type="ECO:0000313" key="3">
    <source>
        <dbReference type="Proteomes" id="UP000789405"/>
    </source>
</evidence>
<sequence length="266" mass="30031">LKYFIFAALIIVFLLYLVYLIYKIITDFPTKSTGYVIVNEIDVPAINLGSHRNSCNTFKANKTIKYTNTDSSLDGLRQIGFYFNIPNISIEETTDIGIASLSIQLISPNFNPLLNPKQVKSDMDKAILSNLQLQWNFVAGMANYVALVKFSSIAYKTILPGDVHAIIGLTPNYHVTYSLESDAHYFPFNTNPSGVPNGTTGYFSVAASWFKMSPDNMIKFIPDNTIEIAPENMIKNEKYDEYYEYDEYDATNSITNVTDNILRRLA</sequence>
<evidence type="ECO:0000256" key="1">
    <source>
        <dbReference type="SAM" id="Phobius"/>
    </source>
</evidence>
<accession>A0A9N9IVV9</accession>
<keyword evidence="1" id="KW-1133">Transmembrane helix</keyword>
<keyword evidence="1" id="KW-0812">Transmembrane</keyword>
<name>A0A9N9IVV9_9GLOM</name>